<evidence type="ECO:0000256" key="3">
    <source>
        <dbReference type="ARBA" id="ARBA00023098"/>
    </source>
</evidence>
<organism evidence="6 7">
    <name type="scientific">Flectobacillus rivi</name>
    <dbReference type="NCBI Taxonomy" id="2984209"/>
    <lineage>
        <taxon>Bacteria</taxon>
        <taxon>Pseudomonadati</taxon>
        <taxon>Bacteroidota</taxon>
        <taxon>Cytophagia</taxon>
        <taxon>Cytophagales</taxon>
        <taxon>Flectobacillaceae</taxon>
        <taxon>Flectobacillus</taxon>
    </lineage>
</organism>
<dbReference type="InterPro" id="IPR016035">
    <property type="entry name" value="Acyl_Trfase/lysoPLipase"/>
</dbReference>
<dbReference type="InterPro" id="IPR045943">
    <property type="entry name" value="DUF6363"/>
</dbReference>
<feature type="domain" description="PNPLA" evidence="5">
    <location>
        <begin position="4"/>
        <end position="174"/>
    </location>
</feature>
<accession>A0ABT6Z0J9</accession>
<dbReference type="CDD" id="cd07208">
    <property type="entry name" value="Pat_hypo_Ecoli_yjju_like"/>
    <property type="match status" value="1"/>
</dbReference>
<protein>
    <submittedName>
        <fullName evidence="6">Patatin family protein</fullName>
    </submittedName>
</protein>
<dbReference type="Pfam" id="PF19890">
    <property type="entry name" value="DUF6363"/>
    <property type="match status" value="1"/>
</dbReference>
<dbReference type="PANTHER" id="PTHR14226:SF25">
    <property type="entry name" value="PHOSPHOESTERASE"/>
    <property type="match status" value="1"/>
</dbReference>
<feature type="short sequence motif" description="GXGXXG" evidence="4">
    <location>
        <begin position="8"/>
        <end position="13"/>
    </location>
</feature>
<dbReference type="EMBL" id="JASHIE010000005">
    <property type="protein sequence ID" value="MDI9874613.1"/>
    <property type="molecule type" value="Genomic_DNA"/>
</dbReference>
<keyword evidence="2 4" id="KW-0442">Lipid degradation</keyword>
<keyword evidence="3 4" id="KW-0443">Lipid metabolism</keyword>
<evidence type="ECO:0000259" key="5">
    <source>
        <dbReference type="PROSITE" id="PS51635"/>
    </source>
</evidence>
<feature type="short sequence motif" description="GXSXG" evidence="4">
    <location>
        <begin position="36"/>
        <end position="40"/>
    </location>
</feature>
<dbReference type="Gene3D" id="3.40.1090.10">
    <property type="entry name" value="Cytosolic phospholipase A2 catalytic domain"/>
    <property type="match status" value="2"/>
</dbReference>
<dbReference type="InterPro" id="IPR002641">
    <property type="entry name" value="PNPLA_dom"/>
</dbReference>
<gene>
    <name evidence="6" type="ORF">QM481_08745</name>
</gene>
<feature type="active site" description="Nucleophile" evidence="4">
    <location>
        <position position="38"/>
    </location>
</feature>
<feature type="short sequence motif" description="DGA/G" evidence="4">
    <location>
        <begin position="161"/>
        <end position="163"/>
    </location>
</feature>
<evidence type="ECO:0000313" key="7">
    <source>
        <dbReference type="Proteomes" id="UP001225761"/>
    </source>
</evidence>
<dbReference type="RefSeq" id="WP_283381454.1">
    <property type="nucleotide sequence ID" value="NZ_JASHIE010000005.1"/>
</dbReference>
<dbReference type="SUPFAM" id="SSF52151">
    <property type="entry name" value="FabD/lysophospholipase-like"/>
    <property type="match status" value="1"/>
</dbReference>
<dbReference type="InterPro" id="IPR037483">
    <property type="entry name" value="YjjU-like"/>
</dbReference>
<dbReference type="InterPro" id="IPR050301">
    <property type="entry name" value="NTE"/>
</dbReference>
<evidence type="ECO:0000313" key="6">
    <source>
        <dbReference type="EMBL" id="MDI9874613.1"/>
    </source>
</evidence>
<evidence type="ECO:0000256" key="4">
    <source>
        <dbReference type="PROSITE-ProRule" id="PRU01161"/>
    </source>
</evidence>
<sequence>MKTLIVEGGGMRGVYSAGVLQAFQEQGYNPYSLYIGISAGSCNISSFLAQQQHRDYRSYSWLMSSKNFISFKNVLQGKSFMNLDWLWEVNQKYNPIDVEGAFSYLSQNSKKFLAVVSNLEIGLPDYVQPTLGNWMEVLKASCAIPVFYKNKILIDGIQYVDGGLTDPLPIKKAIEMGSTEILVIRSQEFSYVKKQSFKTIIGSKFFAKHKALKELMLSHPTVYNAQVEALRANYQNIKIHEICPKDLKMGGLTKDKSLIEYTYQQGINDGMKYLLEQKAI</sequence>
<dbReference type="Proteomes" id="UP001225761">
    <property type="component" value="Unassembled WGS sequence"/>
</dbReference>
<dbReference type="Pfam" id="PF01734">
    <property type="entry name" value="Patatin"/>
    <property type="match status" value="1"/>
</dbReference>
<proteinExistence type="predicted"/>
<feature type="active site" description="Proton acceptor" evidence="4">
    <location>
        <position position="161"/>
    </location>
</feature>
<reference evidence="6 7" key="1">
    <citation type="submission" date="2023-05" db="EMBL/GenBank/DDBJ databases">
        <title>Novel species of genus Flectobacillus isolated from stream in China.</title>
        <authorList>
            <person name="Lu H."/>
        </authorList>
    </citation>
    <scope>NUCLEOTIDE SEQUENCE [LARGE SCALE GENOMIC DNA]</scope>
    <source>
        <strain evidence="6 7">LFS242W</strain>
    </source>
</reference>
<dbReference type="PANTHER" id="PTHR14226">
    <property type="entry name" value="NEUROPATHY TARGET ESTERASE/SWISS CHEESE D.MELANOGASTER"/>
    <property type="match status" value="1"/>
</dbReference>
<name>A0ABT6Z0J9_9BACT</name>
<dbReference type="PROSITE" id="PS51635">
    <property type="entry name" value="PNPLA"/>
    <property type="match status" value="1"/>
</dbReference>
<evidence type="ECO:0000256" key="1">
    <source>
        <dbReference type="ARBA" id="ARBA00022801"/>
    </source>
</evidence>
<keyword evidence="7" id="KW-1185">Reference proteome</keyword>
<evidence type="ECO:0000256" key="2">
    <source>
        <dbReference type="ARBA" id="ARBA00022963"/>
    </source>
</evidence>
<comment type="caution">
    <text evidence="6">The sequence shown here is derived from an EMBL/GenBank/DDBJ whole genome shotgun (WGS) entry which is preliminary data.</text>
</comment>
<keyword evidence="1 4" id="KW-0378">Hydrolase</keyword>